<sequence length="289" mass="31177">MGIVQEVNTAAVAKSFPAGMSTEAKSLPAREEGPHGRVWLCEVCELAPAAAAALCAVCDRDVHSANTLAGHYDRVPVAPFHGAVAETIDEYTPHSWIDGPPAGNGGDLKPVELQFQGSDQFLDLDSYQIPSQPYTDGVVPVQNIVRPTGLPVHDHSPDNHFMIDFTGPNINSSYSVSSSSMKAGVVPDGGLLLEITYPFARSVNSSGSPAVRTDREARVLRYREKRKNRKFEKTIRYASRKAYAETRPRVKGRFAKRTESESESDTDGIFGAGTASFVAGAKYGVVSSF</sequence>
<keyword evidence="2 3" id="KW-0539">Nucleus</keyword>
<proteinExistence type="predicted"/>
<dbReference type="EMBL" id="BKCP01010403">
    <property type="protein sequence ID" value="GER52637.1"/>
    <property type="molecule type" value="Genomic_DNA"/>
</dbReference>
<name>A0A5A7R7G5_STRAF</name>
<feature type="domain" description="CCT" evidence="4">
    <location>
        <begin position="215"/>
        <end position="257"/>
    </location>
</feature>
<keyword evidence="6" id="KW-1185">Reference proteome</keyword>
<dbReference type="GO" id="GO:0003700">
    <property type="term" value="F:DNA-binding transcription factor activity"/>
    <property type="evidence" value="ECO:0007669"/>
    <property type="project" value="TreeGrafter"/>
</dbReference>
<evidence type="ECO:0000256" key="2">
    <source>
        <dbReference type="ARBA" id="ARBA00023242"/>
    </source>
</evidence>
<dbReference type="Proteomes" id="UP000325081">
    <property type="component" value="Unassembled WGS sequence"/>
</dbReference>
<evidence type="ECO:0000256" key="3">
    <source>
        <dbReference type="PROSITE-ProRule" id="PRU00357"/>
    </source>
</evidence>
<dbReference type="PANTHER" id="PTHR31319">
    <property type="entry name" value="ZINC FINGER PROTEIN CONSTANS-LIKE 4"/>
    <property type="match status" value="1"/>
</dbReference>
<evidence type="ECO:0000256" key="1">
    <source>
        <dbReference type="ARBA" id="ARBA00004123"/>
    </source>
</evidence>
<evidence type="ECO:0000313" key="6">
    <source>
        <dbReference type="Proteomes" id="UP000325081"/>
    </source>
</evidence>
<evidence type="ECO:0000259" key="4">
    <source>
        <dbReference type="PROSITE" id="PS51017"/>
    </source>
</evidence>
<dbReference type="InterPro" id="IPR010402">
    <property type="entry name" value="CCT_domain"/>
</dbReference>
<comment type="subcellular location">
    <subcellularLocation>
        <location evidence="1 3">Nucleus</location>
    </subcellularLocation>
</comment>
<protein>
    <submittedName>
        <fullName evidence="5">CONSTANS-like zinc finger protein</fullName>
    </submittedName>
</protein>
<evidence type="ECO:0000313" key="5">
    <source>
        <dbReference type="EMBL" id="GER52637.1"/>
    </source>
</evidence>
<dbReference type="OrthoDB" id="153872at2759"/>
<dbReference type="InterPro" id="IPR045281">
    <property type="entry name" value="CONSTANS-like"/>
</dbReference>
<dbReference type="PANTHER" id="PTHR31319:SF77">
    <property type="entry name" value="ZINC FINGER PROTEIN CONSTANS-LIKE 4"/>
    <property type="match status" value="1"/>
</dbReference>
<dbReference type="AlphaFoldDB" id="A0A5A7R7G5"/>
<dbReference type="GO" id="GO:0005634">
    <property type="term" value="C:nucleus"/>
    <property type="evidence" value="ECO:0007669"/>
    <property type="project" value="UniProtKB-SubCell"/>
</dbReference>
<dbReference type="GO" id="GO:0009909">
    <property type="term" value="P:regulation of flower development"/>
    <property type="evidence" value="ECO:0007669"/>
    <property type="project" value="InterPro"/>
</dbReference>
<gene>
    <name evidence="5" type="ORF">STAS_30100</name>
</gene>
<dbReference type="Pfam" id="PF06203">
    <property type="entry name" value="CCT"/>
    <property type="match status" value="1"/>
</dbReference>
<organism evidence="5 6">
    <name type="scientific">Striga asiatica</name>
    <name type="common">Asiatic witchweed</name>
    <name type="synonym">Buchnera asiatica</name>
    <dbReference type="NCBI Taxonomy" id="4170"/>
    <lineage>
        <taxon>Eukaryota</taxon>
        <taxon>Viridiplantae</taxon>
        <taxon>Streptophyta</taxon>
        <taxon>Embryophyta</taxon>
        <taxon>Tracheophyta</taxon>
        <taxon>Spermatophyta</taxon>
        <taxon>Magnoliopsida</taxon>
        <taxon>eudicotyledons</taxon>
        <taxon>Gunneridae</taxon>
        <taxon>Pentapetalae</taxon>
        <taxon>asterids</taxon>
        <taxon>lamiids</taxon>
        <taxon>Lamiales</taxon>
        <taxon>Orobanchaceae</taxon>
        <taxon>Buchnereae</taxon>
        <taxon>Striga</taxon>
    </lineage>
</organism>
<comment type="caution">
    <text evidence="5">The sequence shown here is derived from an EMBL/GenBank/DDBJ whole genome shotgun (WGS) entry which is preliminary data.</text>
</comment>
<dbReference type="PROSITE" id="PS51017">
    <property type="entry name" value="CCT"/>
    <property type="match status" value="1"/>
</dbReference>
<accession>A0A5A7R7G5</accession>
<reference evidence="6" key="1">
    <citation type="journal article" date="2019" name="Curr. Biol.">
        <title>Genome Sequence of Striga asiatica Provides Insight into the Evolution of Plant Parasitism.</title>
        <authorList>
            <person name="Yoshida S."/>
            <person name="Kim S."/>
            <person name="Wafula E.K."/>
            <person name="Tanskanen J."/>
            <person name="Kim Y.M."/>
            <person name="Honaas L."/>
            <person name="Yang Z."/>
            <person name="Spallek T."/>
            <person name="Conn C.E."/>
            <person name="Ichihashi Y."/>
            <person name="Cheong K."/>
            <person name="Cui S."/>
            <person name="Der J.P."/>
            <person name="Gundlach H."/>
            <person name="Jiao Y."/>
            <person name="Hori C."/>
            <person name="Ishida J.K."/>
            <person name="Kasahara H."/>
            <person name="Kiba T."/>
            <person name="Kim M.S."/>
            <person name="Koo N."/>
            <person name="Laohavisit A."/>
            <person name="Lee Y.H."/>
            <person name="Lumba S."/>
            <person name="McCourt P."/>
            <person name="Mortimer J.C."/>
            <person name="Mutuku J.M."/>
            <person name="Nomura T."/>
            <person name="Sasaki-Sekimoto Y."/>
            <person name="Seto Y."/>
            <person name="Wang Y."/>
            <person name="Wakatake T."/>
            <person name="Sakakibara H."/>
            <person name="Demura T."/>
            <person name="Yamaguchi S."/>
            <person name="Yoneyama K."/>
            <person name="Manabe R.I."/>
            <person name="Nelson D.C."/>
            <person name="Schulman A.H."/>
            <person name="Timko M.P."/>
            <person name="dePamphilis C.W."/>
            <person name="Choi D."/>
            <person name="Shirasu K."/>
        </authorList>
    </citation>
    <scope>NUCLEOTIDE SEQUENCE [LARGE SCALE GENOMIC DNA]</scope>
    <source>
        <strain evidence="6">cv. UVA1</strain>
    </source>
</reference>